<dbReference type="SUPFAM" id="SSF51905">
    <property type="entry name" value="FAD/NAD(P)-binding domain"/>
    <property type="match status" value="1"/>
</dbReference>
<accession>A0A1G8Y394</accession>
<dbReference type="GO" id="GO:0016709">
    <property type="term" value="F:oxidoreductase activity, acting on paired donors, with incorporation or reduction of molecular oxygen, NAD(P)H as one donor, and incorporation of one atom of oxygen"/>
    <property type="evidence" value="ECO:0007669"/>
    <property type="project" value="UniProtKB-ARBA"/>
</dbReference>
<evidence type="ECO:0000256" key="1">
    <source>
        <dbReference type="ARBA" id="ARBA00001974"/>
    </source>
</evidence>
<dbReference type="InterPro" id="IPR002938">
    <property type="entry name" value="FAD-bd"/>
</dbReference>
<dbReference type="NCBIfam" id="NF006002">
    <property type="entry name" value="PRK08132.1"/>
    <property type="match status" value="1"/>
</dbReference>
<dbReference type="Proteomes" id="UP000199382">
    <property type="component" value="Unassembled WGS sequence"/>
</dbReference>
<keyword evidence="3" id="KW-0274">FAD</keyword>
<name>A0A1G8Y394_9RHOB</name>
<organism evidence="5 6">
    <name type="scientific">Aliiruegeria lutimaris</name>
    <dbReference type="NCBI Taxonomy" id="571298"/>
    <lineage>
        <taxon>Bacteria</taxon>
        <taxon>Pseudomonadati</taxon>
        <taxon>Pseudomonadota</taxon>
        <taxon>Alphaproteobacteria</taxon>
        <taxon>Rhodobacterales</taxon>
        <taxon>Roseobacteraceae</taxon>
        <taxon>Aliiruegeria</taxon>
    </lineage>
</organism>
<dbReference type="Pfam" id="PF01494">
    <property type="entry name" value="FAD_binding_3"/>
    <property type="match status" value="1"/>
</dbReference>
<keyword evidence="2" id="KW-0285">Flavoprotein</keyword>
<dbReference type="InterPro" id="IPR050641">
    <property type="entry name" value="RIFMO-like"/>
</dbReference>
<dbReference type="AlphaFoldDB" id="A0A1G8Y394"/>
<evidence type="ECO:0000256" key="2">
    <source>
        <dbReference type="ARBA" id="ARBA00022630"/>
    </source>
</evidence>
<evidence type="ECO:0000313" key="5">
    <source>
        <dbReference type="EMBL" id="SDJ97339.1"/>
    </source>
</evidence>
<dbReference type="GO" id="GO:0071949">
    <property type="term" value="F:FAD binding"/>
    <property type="evidence" value="ECO:0007669"/>
    <property type="project" value="InterPro"/>
</dbReference>
<evidence type="ECO:0000313" key="6">
    <source>
        <dbReference type="Proteomes" id="UP000199382"/>
    </source>
</evidence>
<dbReference type="PANTHER" id="PTHR43004:SF19">
    <property type="entry name" value="BINDING MONOOXYGENASE, PUTATIVE (JCVI)-RELATED"/>
    <property type="match status" value="1"/>
</dbReference>
<dbReference type="OrthoDB" id="9791689at2"/>
<feature type="domain" description="FAD-binding" evidence="4">
    <location>
        <begin position="27"/>
        <end position="363"/>
    </location>
</feature>
<dbReference type="Gene3D" id="3.30.70.2450">
    <property type="match status" value="1"/>
</dbReference>
<dbReference type="PANTHER" id="PTHR43004">
    <property type="entry name" value="TRK SYSTEM POTASSIUM UPTAKE PROTEIN"/>
    <property type="match status" value="1"/>
</dbReference>
<dbReference type="EMBL" id="FNEK01000028">
    <property type="protein sequence ID" value="SDJ97339.1"/>
    <property type="molecule type" value="Genomic_DNA"/>
</dbReference>
<dbReference type="STRING" id="571298.SAMN04488026_102810"/>
<sequence>MTKIFEEPLYPYERSPDQDAPHAIRHPVVVIGAGPVGLAAAIDLAQQDVPVVVLDENDKVSFGSRAICFAKRPLEILDRLGCGQPMVDKGVKWEVGKVFFGDRQVYEFNLLPEEGHERPAFINLQQYYFEKYLVDRVRELQAAGKPVEIRGGSRVLDVSDKGDHVALKVDTPEGAYDLQAEWLIACDGAGSPTRAMLGLDFVGRVFEDNFLIADVVMEADFPTERWFWFDPPFNRGQSALLHKQPDGVWRIDLQLGWAIDKEREKKPENVIPRLKAMLGEEVEFELEWVSIYTFQCRRMEKFRHGRVIFAGDSAHQVSPFGARGANSGVQDTDNLAWKLKLVIDGNVPETLLDSYDIERIHGADENILNSSRSTDFITPKSDMSRLLRDAVLDLSEHHAFARPLVNSGRLSVPCTYDGSPLNSVDSLPGAPERTRPGAPCPDAPIGDGYLLRRLGDAFTILAINRDGPSELIEDGVCARLVKVPADDALVERYLGTASGAVYLIRPDQHVAGRWEQYDENAMRAAIQRATGREDRV</sequence>
<dbReference type="InterPro" id="IPR036188">
    <property type="entry name" value="FAD/NAD-bd_sf"/>
</dbReference>
<dbReference type="RefSeq" id="WP_093157186.1">
    <property type="nucleotide sequence ID" value="NZ_FNEK01000028.1"/>
</dbReference>
<gene>
    <name evidence="5" type="ORF">SAMN04488026_102810</name>
</gene>
<proteinExistence type="predicted"/>
<comment type="cofactor">
    <cofactor evidence="1">
        <name>FAD</name>
        <dbReference type="ChEBI" id="CHEBI:57692"/>
    </cofactor>
</comment>
<evidence type="ECO:0000256" key="3">
    <source>
        <dbReference type="ARBA" id="ARBA00022827"/>
    </source>
</evidence>
<protein>
    <submittedName>
        <fullName evidence="5">3-(3-hydroxy-phenyl)propionate hydroxylase</fullName>
    </submittedName>
</protein>
<dbReference type="Gene3D" id="3.40.30.120">
    <property type="match status" value="1"/>
</dbReference>
<dbReference type="Gene3D" id="3.50.50.60">
    <property type="entry name" value="FAD/NAD(P)-binding domain"/>
    <property type="match status" value="1"/>
</dbReference>
<evidence type="ECO:0000259" key="4">
    <source>
        <dbReference type="Pfam" id="PF01494"/>
    </source>
</evidence>
<reference evidence="5 6" key="1">
    <citation type="submission" date="2016-10" db="EMBL/GenBank/DDBJ databases">
        <authorList>
            <person name="de Groot N.N."/>
        </authorList>
    </citation>
    <scope>NUCLEOTIDE SEQUENCE [LARGE SCALE GENOMIC DNA]</scope>
    <source>
        <strain evidence="5 6">DSM 25294</strain>
    </source>
</reference>
<dbReference type="PRINTS" id="PR00420">
    <property type="entry name" value="RNGMNOXGNASE"/>
</dbReference>
<keyword evidence="6" id="KW-1185">Reference proteome</keyword>